<sequence>MTSKISLPDLLSAIDAVSEESKYGLKYFFLSDIDAALKNKGVVADRKSIIGVIADNLMSEWIDKTPEGEEDNLWVKNNG</sequence>
<dbReference type="RefSeq" id="WP_049183266.1">
    <property type="nucleotide sequence ID" value="NZ_CP091826.1"/>
</dbReference>
<proteinExistence type="predicted"/>
<accession>A0A483LAS0</accession>
<gene>
    <name evidence="1" type="ORF">ETE64_13735</name>
</gene>
<reference evidence="1" key="1">
    <citation type="submission" date="2019-01" db="EMBL/GenBank/DDBJ databases">
        <authorList>
            <person name="Lista F."/>
            <person name="Anselmo A."/>
        </authorList>
    </citation>
    <scope>NUCLEOTIDE SEQUENCE</scope>
    <source>
        <strain evidence="1">10S</strain>
    </source>
</reference>
<evidence type="ECO:0000313" key="1">
    <source>
        <dbReference type="EMBL" id="TCX72694.1"/>
    </source>
</evidence>
<dbReference type="EMBL" id="SDCM01000019">
    <property type="protein sequence ID" value="TCX72694.1"/>
    <property type="molecule type" value="Genomic_DNA"/>
</dbReference>
<protein>
    <submittedName>
        <fullName evidence="1">Uncharacterized protein</fullName>
    </submittedName>
</protein>
<organism evidence="1">
    <name type="scientific">Klebsiella pneumoniae</name>
    <dbReference type="NCBI Taxonomy" id="573"/>
    <lineage>
        <taxon>Bacteria</taxon>
        <taxon>Pseudomonadati</taxon>
        <taxon>Pseudomonadota</taxon>
        <taxon>Gammaproteobacteria</taxon>
        <taxon>Enterobacterales</taxon>
        <taxon>Enterobacteriaceae</taxon>
        <taxon>Klebsiella/Raoultella group</taxon>
        <taxon>Klebsiella</taxon>
        <taxon>Klebsiella pneumoniae complex</taxon>
    </lineage>
</organism>
<comment type="caution">
    <text evidence="1">The sequence shown here is derived from an EMBL/GenBank/DDBJ whole genome shotgun (WGS) entry which is preliminary data.</text>
</comment>
<dbReference type="AlphaFoldDB" id="A0A483LAS0"/>
<name>A0A483LAS0_KLEPN</name>